<dbReference type="EMBL" id="JAGHQL010000044">
    <property type="protein sequence ID" value="KAH0542871.1"/>
    <property type="molecule type" value="Genomic_DNA"/>
</dbReference>
<reference evidence="2" key="1">
    <citation type="submission" date="2021-03" db="EMBL/GenBank/DDBJ databases">
        <title>Comparative genomics and phylogenomic investigation of the class Geoglossomycetes provide insights into ecological specialization and systematics.</title>
        <authorList>
            <person name="Melie T."/>
            <person name="Pirro S."/>
            <person name="Miller A.N."/>
            <person name="Quandt A."/>
        </authorList>
    </citation>
    <scope>NUCLEOTIDE SEQUENCE</scope>
    <source>
        <strain evidence="2">GBOQ0MN5Z8</strain>
    </source>
</reference>
<keyword evidence="3" id="KW-1185">Reference proteome</keyword>
<dbReference type="AlphaFoldDB" id="A0A9P8I456"/>
<dbReference type="OrthoDB" id="5409451at2759"/>
<name>A0A9P8I456_9PEZI</name>
<dbReference type="Proteomes" id="UP000698800">
    <property type="component" value="Unassembled WGS sequence"/>
</dbReference>
<gene>
    <name evidence="2" type="ORF">FGG08_002731</name>
</gene>
<accession>A0A9P8I456</accession>
<sequence>MSTTTPPEVTPATQQANPLRAQYNSKRALLASIENSKHTISVIERQELDLQKQLEDARVEKRINLKLWEKHCGGRKDEGGK</sequence>
<feature type="region of interest" description="Disordered" evidence="1">
    <location>
        <begin position="1"/>
        <end position="20"/>
    </location>
</feature>
<evidence type="ECO:0000256" key="1">
    <source>
        <dbReference type="SAM" id="MobiDB-lite"/>
    </source>
</evidence>
<protein>
    <submittedName>
        <fullName evidence="2">Uncharacterized protein</fullName>
    </submittedName>
</protein>
<proteinExistence type="predicted"/>
<organism evidence="2 3">
    <name type="scientific">Glutinoglossum americanum</name>
    <dbReference type="NCBI Taxonomy" id="1670608"/>
    <lineage>
        <taxon>Eukaryota</taxon>
        <taxon>Fungi</taxon>
        <taxon>Dikarya</taxon>
        <taxon>Ascomycota</taxon>
        <taxon>Pezizomycotina</taxon>
        <taxon>Geoglossomycetes</taxon>
        <taxon>Geoglossales</taxon>
        <taxon>Geoglossaceae</taxon>
        <taxon>Glutinoglossum</taxon>
    </lineage>
</organism>
<comment type="caution">
    <text evidence="2">The sequence shown here is derived from an EMBL/GenBank/DDBJ whole genome shotgun (WGS) entry which is preliminary data.</text>
</comment>
<evidence type="ECO:0000313" key="2">
    <source>
        <dbReference type="EMBL" id="KAH0542871.1"/>
    </source>
</evidence>
<evidence type="ECO:0000313" key="3">
    <source>
        <dbReference type="Proteomes" id="UP000698800"/>
    </source>
</evidence>